<dbReference type="InterPro" id="IPR013766">
    <property type="entry name" value="Thioredoxin_domain"/>
</dbReference>
<dbReference type="Proteomes" id="UP000594464">
    <property type="component" value="Chromosome"/>
</dbReference>
<dbReference type="Gene3D" id="3.40.30.10">
    <property type="entry name" value="Glutaredoxin"/>
    <property type="match status" value="1"/>
</dbReference>
<dbReference type="InterPro" id="IPR047262">
    <property type="entry name" value="PRX-like1"/>
</dbReference>
<dbReference type="PROSITE" id="PS51352">
    <property type="entry name" value="THIOREDOXIN_2"/>
    <property type="match status" value="1"/>
</dbReference>
<dbReference type="InterPro" id="IPR036249">
    <property type="entry name" value="Thioredoxin-like_sf"/>
</dbReference>
<dbReference type="Pfam" id="PF00578">
    <property type="entry name" value="AhpC-TSA"/>
    <property type="match status" value="1"/>
</dbReference>
<dbReference type="SUPFAM" id="SSF52833">
    <property type="entry name" value="Thioredoxin-like"/>
    <property type="match status" value="1"/>
</dbReference>
<feature type="domain" description="Thioredoxin" evidence="1">
    <location>
        <begin position="9"/>
        <end position="163"/>
    </location>
</feature>
<evidence type="ECO:0000313" key="3">
    <source>
        <dbReference type="Proteomes" id="UP000594464"/>
    </source>
</evidence>
<protein>
    <submittedName>
        <fullName evidence="2">Thioredoxin family protein</fullName>
    </submittedName>
</protein>
<gene>
    <name evidence="2" type="ORF">G3M78_04930</name>
</gene>
<proteinExistence type="predicted"/>
<name>A0A7T0C1H0_9BACT</name>
<dbReference type="GO" id="GO:0016491">
    <property type="term" value="F:oxidoreductase activity"/>
    <property type="evidence" value="ECO:0007669"/>
    <property type="project" value="InterPro"/>
</dbReference>
<dbReference type="GO" id="GO:0016209">
    <property type="term" value="F:antioxidant activity"/>
    <property type="evidence" value="ECO:0007669"/>
    <property type="project" value="InterPro"/>
</dbReference>
<evidence type="ECO:0000259" key="1">
    <source>
        <dbReference type="PROSITE" id="PS51352"/>
    </source>
</evidence>
<dbReference type="PANTHER" id="PTHR43640:SF1">
    <property type="entry name" value="THIOREDOXIN-DEPENDENT PEROXIREDOXIN"/>
    <property type="match status" value="1"/>
</dbReference>
<dbReference type="EMBL" id="CP048620">
    <property type="protein sequence ID" value="QPJ64766.1"/>
    <property type="molecule type" value="Genomic_DNA"/>
</dbReference>
<reference evidence="3" key="1">
    <citation type="submission" date="2020-02" db="EMBL/GenBank/DDBJ databases">
        <title>Genomic and physiological characterization of two novel Nitrospinaceae genera.</title>
        <authorList>
            <person name="Mueller A.J."/>
            <person name="Jung M.-Y."/>
            <person name="Strachan C.R."/>
            <person name="Herbold C.W."/>
            <person name="Kirkegaard R.H."/>
            <person name="Daims H."/>
        </authorList>
    </citation>
    <scope>NUCLEOTIDE SEQUENCE [LARGE SCALE GENOMIC DNA]</scope>
</reference>
<dbReference type="KEGG" id="nva:G3M78_04930"/>
<sequence>MALMHSTMVPLGTPAPDFSLPGTDDTIYSLSSFANAKALVVIFMCNHCPYVKAVLQRLIDLQNELGPKGAQIVGINSNDAIRYPDDSMDAMKQCAAEKKISFPYLFDETQEIAKAYDALCTPDIFAYGPDRTLLYRGRIDDNWKEPENISQRNLRDAIENILSDKEVASEQIASMGCSIKWKS</sequence>
<organism evidence="2 3">
    <name type="scientific">Candidatus Nitrohelix vancouverensis</name>
    <dbReference type="NCBI Taxonomy" id="2705534"/>
    <lineage>
        <taxon>Bacteria</taxon>
        <taxon>Pseudomonadati</taxon>
        <taxon>Nitrospinota/Tectimicrobiota group</taxon>
        <taxon>Nitrospinota</taxon>
        <taxon>Nitrospinia</taxon>
        <taxon>Nitrospinales</taxon>
        <taxon>Nitrospinaceae</taxon>
        <taxon>Candidatus Nitrohelix</taxon>
    </lineage>
</organism>
<evidence type="ECO:0000313" key="2">
    <source>
        <dbReference type="EMBL" id="QPJ64766.1"/>
    </source>
</evidence>
<accession>A0A7T0C1H0</accession>
<dbReference type="PANTHER" id="PTHR43640">
    <property type="entry name" value="OS07G0260300 PROTEIN"/>
    <property type="match status" value="1"/>
</dbReference>
<dbReference type="InterPro" id="IPR000866">
    <property type="entry name" value="AhpC/TSA"/>
</dbReference>
<dbReference type="CDD" id="cd02969">
    <property type="entry name" value="PRX_like1"/>
    <property type="match status" value="1"/>
</dbReference>
<dbReference type="AlphaFoldDB" id="A0A7T0C1H0"/>